<evidence type="ECO:0000256" key="5">
    <source>
        <dbReference type="ARBA" id="ARBA00033164"/>
    </source>
</evidence>
<dbReference type="Gene3D" id="3.30.2350.10">
    <property type="entry name" value="Pseudouridine synthase"/>
    <property type="match status" value="1"/>
</dbReference>
<dbReference type="eggNOG" id="COG0564">
    <property type="taxonomic scope" value="Bacteria"/>
</dbReference>
<dbReference type="InterPro" id="IPR020103">
    <property type="entry name" value="PsdUridine_synth_cat_dom_sf"/>
</dbReference>
<comment type="catalytic activity">
    <reaction evidence="1">
        <text>a uridine in RNA = a pseudouridine in RNA</text>
        <dbReference type="Rhea" id="RHEA:48348"/>
        <dbReference type="Rhea" id="RHEA-COMP:12068"/>
        <dbReference type="Rhea" id="RHEA-COMP:12069"/>
        <dbReference type="ChEBI" id="CHEBI:65314"/>
        <dbReference type="ChEBI" id="CHEBI:65315"/>
    </reaction>
</comment>
<keyword evidence="3" id="KW-0413">Isomerase</keyword>
<dbReference type="InterPro" id="IPR006145">
    <property type="entry name" value="PsdUridine_synth_RsuA/RluA"/>
</dbReference>
<keyword evidence="6" id="KW-0694">RNA-binding</keyword>
<protein>
    <recommendedName>
        <fullName evidence="4">RNA pseudouridylate synthase</fullName>
    </recommendedName>
    <alternativeName>
        <fullName evidence="5">RNA-uridine isomerase</fullName>
    </alternativeName>
</protein>
<comment type="similarity">
    <text evidence="2">Belongs to the pseudouridine synthase RluA family.</text>
</comment>
<dbReference type="STRING" id="272635.gene:17576698"/>
<dbReference type="PANTHER" id="PTHR21600:SF83">
    <property type="entry name" value="PSEUDOURIDYLATE SYNTHASE RPUSD4, MITOCHONDRIAL"/>
    <property type="match status" value="1"/>
</dbReference>
<dbReference type="GO" id="GO:0003723">
    <property type="term" value="F:RNA binding"/>
    <property type="evidence" value="ECO:0007669"/>
    <property type="project" value="UniProtKB-KW"/>
</dbReference>
<evidence type="ECO:0000256" key="2">
    <source>
        <dbReference type="ARBA" id="ARBA00010876"/>
    </source>
</evidence>
<dbReference type="Pfam" id="PF00849">
    <property type="entry name" value="PseudoU_synth_2"/>
    <property type="match status" value="1"/>
</dbReference>
<keyword evidence="8" id="KW-0456">Lyase</keyword>
<dbReference type="GO" id="GO:0120159">
    <property type="term" value="F:rRNA pseudouridine synthase activity"/>
    <property type="evidence" value="ECO:0007669"/>
    <property type="project" value="UniProtKB-ARBA"/>
</dbReference>
<accession>Q98R93</accession>
<dbReference type="CDD" id="cd02869">
    <property type="entry name" value="PseudoU_synth_RluA_like"/>
    <property type="match status" value="1"/>
</dbReference>
<feature type="domain" description="RNA-binding S4" evidence="7">
    <location>
        <begin position="13"/>
        <end position="78"/>
    </location>
</feature>
<dbReference type="RefSeq" id="WP_010924921.1">
    <property type="nucleotide sequence ID" value="NC_002771.1"/>
</dbReference>
<dbReference type="KEGG" id="mpu:MYPU_1170"/>
<keyword evidence="9" id="KW-1185">Reference proteome</keyword>
<reference evidence="8 9" key="1">
    <citation type="journal article" date="2001" name="Nucleic Acids Res.">
        <title>The complete genome sequence of the murine respiratory pathogen Mycoplasma pulmonis.</title>
        <authorList>
            <person name="Chambaud I."/>
            <person name="Heilig R."/>
            <person name="Ferris S."/>
            <person name="Barbe V."/>
            <person name="Samson D."/>
            <person name="Galisson F."/>
            <person name="Moszer I."/>
            <person name="Dybvig K."/>
            <person name="Wroblewski H."/>
            <person name="Viari A."/>
            <person name="Rocha E.P.C."/>
            <person name="Blanchard A."/>
        </authorList>
    </citation>
    <scope>NUCLEOTIDE SEQUENCE [LARGE SCALE GENOMIC DNA]</scope>
    <source>
        <strain evidence="8 9">UAB CTIP</strain>
    </source>
</reference>
<dbReference type="HOGENOM" id="CLU_016902_1_0_14"/>
<dbReference type="AlphaFoldDB" id="Q98R93"/>
<dbReference type="Proteomes" id="UP000000528">
    <property type="component" value="Chromosome"/>
</dbReference>
<organism evidence="9">
    <name type="scientific">Mycoplasmopsis pulmonis (strain UAB CTIP)</name>
    <name type="common">Mycoplasma pulmonis</name>
    <dbReference type="NCBI Taxonomy" id="272635"/>
    <lineage>
        <taxon>Bacteria</taxon>
        <taxon>Bacillati</taxon>
        <taxon>Mycoplasmatota</taxon>
        <taxon>Mycoplasmoidales</taxon>
        <taxon>Metamycoplasmataceae</taxon>
        <taxon>Mycoplasmopsis</taxon>
    </lineage>
</organism>
<gene>
    <name evidence="8" type="ordered locus">MYPU_1170</name>
</gene>
<dbReference type="EMBL" id="AL445563">
    <property type="protein sequence ID" value="CAC13290.1"/>
    <property type="molecule type" value="Genomic_DNA"/>
</dbReference>
<dbReference type="CDD" id="cd00165">
    <property type="entry name" value="S4"/>
    <property type="match status" value="1"/>
</dbReference>
<dbReference type="PIR" id="E90526">
    <property type="entry name" value="E90526"/>
</dbReference>
<dbReference type="GO" id="GO:0000455">
    <property type="term" value="P:enzyme-directed rRNA pseudouridine synthesis"/>
    <property type="evidence" value="ECO:0007669"/>
    <property type="project" value="UniProtKB-ARBA"/>
</dbReference>
<sequence length="282" mass="33065">MFEFIATNNDHGRIIFKVLLSYLNNVPVSRIQKLFREKDIKVNGKRNIDKNFIVSKDDLIQIYGLTNVKQKLVFKKIEQKFNVIFEDQNILVINKQAGVSMHSDENSLDKQVLSYLNFKQVDSFVPSSIGRLDKVTSGVVVYAKNYSILKTLKSNEHLRKTYVFMSNITLEPNQKIEHVFYHKYNPIKKKAELFKENVEESKITKTLLYKVKNNNYAELITGRKHQIRATLSKLGFPIFGDVKYGGKKDKRVYLHSYKIKFHSLKGEFEYLNNQEFIAPIRW</sequence>
<dbReference type="BioCyc" id="MPUL272635:G1GT6-116-MONOMER"/>
<dbReference type="GO" id="GO:0016829">
    <property type="term" value="F:lyase activity"/>
    <property type="evidence" value="ECO:0007669"/>
    <property type="project" value="UniProtKB-KW"/>
</dbReference>
<name>Q98R93_MYCPU</name>
<evidence type="ECO:0000256" key="3">
    <source>
        <dbReference type="ARBA" id="ARBA00023235"/>
    </source>
</evidence>
<evidence type="ECO:0000313" key="8">
    <source>
        <dbReference type="EMBL" id="CAC13290.1"/>
    </source>
</evidence>
<evidence type="ECO:0000256" key="4">
    <source>
        <dbReference type="ARBA" id="ARBA00031870"/>
    </source>
</evidence>
<evidence type="ECO:0000256" key="6">
    <source>
        <dbReference type="PROSITE-ProRule" id="PRU00182"/>
    </source>
</evidence>
<evidence type="ECO:0000313" key="9">
    <source>
        <dbReference type="Proteomes" id="UP000000528"/>
    </source>
</evidence>
<dbReference type="InterPro" id="IPR050188">
    <property type="entry name" value="RluA_PseudoU_synthase"/>
</dbReference>
<dbReference type="InterPro" id="IPR002942">
    <property type="entry name" value="S4_RNA-bd"/>
</dbReference>
<evidence type="ECO:0000256" key="1">
    <source>
        <dbReference type="ARBA" id="ARBA00000073"/>
    </source>
</evidence>
<dbReference type="SMART" id="SM00363">
    <property type="entry name" value="S4"/>
    <property type="match status" value="1"/>
</dbReference>
<dbReference type="SUPFAM" id="SSF55120">
    <property type="entry name" value="Pseudouridine synthase"/>
    <property type="match status" value="1"/>
</dbReference>
<evidence type="ECO:0000259" key="7">
    <source>
        <dbReference type="SMART" id="SM00363"/>
    </source>
</evidence>
<dbReference type="PROSITE" id="PS50889">
    <property type="entry name" value="S4"/>
    <property type="match status" value="1"/>
</dbReference>
<proteinExistence type="inferred from homology"/>
<dbReference type="PANTHER" id="PTHR21600">
    <property type="entry name" value="MITOCHONDRIAL RNA PSEUDOURIDINE SYNTHASE"/>
    <property type="match status" value="1"/>
</dbReference>